<protein>
    <recommendedName>
        <fullName evidence="4">BolA-like protein</fullName>
    </recommendedName>
</protein>
<name>A0A2H9TH39_9FUNG</name>
<organism evidence="2 3">
    <name type="scientific">Paramicrosporidium saccamoebae</name>
    <dbReference type="NCBI Taxonomy" id="1246581"/>
    <lineage>
        <taxon>Eukaryota</taxon>
        <taxon>Fungi</taxon>
        <taxon>Fungi incertae sedis</taxon>
        <taxon>Cryptomycota</taxon>
        <taxon>Cryptomycota incertae sedis</taxon>
        <taxon>Paramicrosporidium</taxon>
    </lineage>
</organism>
<dbReference type="PIRSF" id="PIRSF003113">
    <property type="entry name" value="BolA"/>
    <property type="match status" value="1"/>
</dbReference>
<dbReference type="STRING" id="1246581.A0A2H9TH39"/>
<dbReference type="PANTHER" id="PTHR46230:SF7">
    <property type="entry name" value="BOLA-LIKE PROTEIN 1"/>
    <property type="match status" value="1"/>
</dbReference>
<dbReference type="EMBL" id="MTSL01000192">
    <property type="protein sequence ID" value="PJF17035.1"/>
    <property type="molecule type" value="Genomic_DNA"/>
</dbReference>
<dbReference type="InterPro" id="IPR002634">
    <property type="entry name" value="BolA"/>
</dbReference>
<evidence type="ECO:0008006" key="4">
    <source>
        <dbReference type="Google" id="ProtNLM"/>
    </source>
</evidence>
<comment type="similarity">
    <text evidence="1">Belongs to the BolA/IbaG family.</text>
</comment>
<proteinExistence type="inferred from homology"/>
<gene>
    <name evidence="2" type="ORF">PSACC_03155</name>
</gene>
<dbReference type="SUPFAM" id="SSF82657">
    <property type="entry name" value="BolA-like"/>
    <property type="match status" value="1"/>
</dbReference>
<dbReference type="Gene3D" id="3.30.300.90">
    <property type="entry name" value="BolA-like"/>
    <property type="match status" value="1"/>
</dbReference>
<sequence>MYTRMMQKFKEEFQPTVLEVLDESTQHAEHAAMRDSGYNETHFRILIVSEQFTGKMPVMRHRMVYSLLEDEFKNGLHAVNIIAKTPTEYNKA</sequence>
<dbReference type="PANTHER" id="PTHR46230">
    <property type="match status" value="1"/>
</dbReference>
<dbReference type="GO" id="GO:0016226">
    <property type="term" value="P:iron-sulfur cluster assembly"/>
    <property type="evidence" value="ECO:0007669"/>
    <property type="project" value="TreeGrafter"/>
</dbReference>
<dbReference type="Pfam" id="PF01722">
    <property type="entry name" value="BolA"/>
    <property type="match status" value="1"/>
</dbReference>
<dbReference type="OrthoDB" id="411584at2759"/>
<dbReference type="AlphaFoldDB" id="A0A2H9TH39"/>
<evidence type="ECO:0000256" key="1">
    <source>
        <dbReference type="RuleBase" id="RU003860"/>
    </source>
</evidence>
<dbReference type="InterPro" id="IPR036065">
    <property type="entry name" value="BolA-like_sf"/>
</dbReference>
<accession>A0A2H9TH39</accession>
<dbReference type="Proteomes" id="UP000240830">
    <property type="component" value="Unassembled WGS sequence"/>
</dbReference>
<comment type="caution">
    <text evidence="2">The sequence shown here is derived from an EMBL/GenBank/DDBJ whole genome shotgun (WGS) entry which is preliminary data.</text>
</comment>
<evidence type="ECO:0000313" key="2">
    <source>
        <dbReference type="EMBL" id="PJF17035.1"/>
    </source>
</evidence>
<keyword evidence="3" id="KW-1185">Reference proteome</keyword>
<evidence type="ECO:0000313" key="3">
    <source>
        <dbReference type="Proteomes" id="UP000240830"/>
    </source>
</evidence>
<reference evidence="2 3" key="1">
    <citation type="submission" date="2016-10" db="EMBL/GenBank/DDBJ databases">
        <title>The genome of Paramicrosporidium saccamoebae is the missing link in understanding Cryptomycota and Microsporidia evolution.</title>
        <authorList>
            <person name="Quandt C.A."/>
            <person name="Beaudet D."/>
            <person name="Corsaro D."/>
            <person name="Michel R."/>
            <person name="Corradi N."/>
            <person name="James T."/>
        </authorList>
    </citation>
    <scope>NUCLEOTIDE SEQUENCE [LARGE SCALE GENOMIC DNA]</scope>
    <source>
        <strain evidence="2 3">KSL3</strain>
    </source>
</reference>